<keyword evidence="1 2" id="KW-0732">Signal</keyword>
<dbReference type="AlphaFoldDB" id="B3EN54"/>
<dbReference type="SUPFAM" id="SSF56925">
    <property type="entry name" value="OMPA-like"/>
    <property type="match status" value="1"/>
</dbReference>
<proteinExistence type="predicted"/>
<protein>
    <submittedName>
        <fullName evidence="4">Surface antigen msp4 family protein</fullName>
    </submittedName>
</protein>
<evidence type="ECO:0000256" key="1">
    <source>
        <dbReference type="ARBA" id="ARBA00022729"/>
    </source>
</evidence>
<dbReference type="InterPro" id="IPR011250">
    <property type="entry name" value="OMP/PagP_B-barrel"/>
</dbReference>
<evidence type="ECO:0000256" key="2">
    <source>
        <dbReference type="SAM" id="SignalP"/>
    </source>
</evidence>
<dbReference type="InterPro" id="IPR027385">
    <property type="entry name" value="Beta-barrel_OMP"/>
</dbReference>
<evidence type="ECO:0000313" key="4">
    <source>
        <dbReference type="EMBL" id="ACE05043.1"/>
    </source>
</evidence>
<gene>
    <name evidence="4" type="ordered locus">Cphamn1_2135</name>
</gene>
<evidence type="ECO:0000259" key="3">
    <source>
        <dbReference type="Pfam" id="PF13505"/>
    </source>
</evidence>
<feature type="domain" description="Outer membrane protein beta-barrel" evidence="3">
    <location>
        <begin position="10"/>
        <end position="227"/>
    </location>
</feature>
<dbReference type="HOGENOM" id="CLU_057473_3_1_10"/>
<dbReference type="KEGG" id="cpb:Cphamn1_2135"/>
<organism evidence="4">
    <name type="scientific">Chlorobium phaeobacteroides (strain BS1)</name>
    <dbReference type="NCBI Taxonomy" id="331678"/>
    <lineage>
        <taxon>Bacteria</taxon>
        <taxon>Pseudomonadati</taxon>
        <taxon>Chlorobiota</taxon>
        <taxon>Chlorobiia</taxon>
        <taxon>Chlorobiales</taxon>
        <taxon>Chlorobiaceae</taxon>
        <taxon>Chlorobium/Pelodictyon group</taxon>
        <taxon>Chlorobium</taxon>
    </lineage>
</organism>
<feature type="signal peptide" evidence="2">
    <location>
        <begin position="1"/>
        <end position="23"/>
    </location>
</feature>
<dbReference type="STRING" id="331678.Cphamn1_2135"/>
<dbReference type="OrthoDB" id="597758at2"/>
<dbReference type="Gene3D" id="2.40.160.20">
    <property type="match status" value="1"/>
</dbReference>
<feature type="chain" id="PRO_5002786358" evidence="2">
    <location>
        <begin position="24"/>
        <end position="227"/>
    </location>
</feature>
<dbReference type="eggNOG" id="COG3637">
    <property type="taxonomic scope" value="Bacteria"/>
</dbReference>
<reference evidence="4" key="1">
    <citation type="submission" date="2008-06" db="EMBL/GenBank/DDBJ databases">
        <title>Complete sequence of Chlorobium phaeobacteroides BS1.</title>
        <authorList>
            <consortium name="US DOE Joint Genome Institute"/>
            <person name="Lucas S."/>
            <person name="Copeland A."/>
            <person name="Lapidus A."/>
            <person name="Glavina del Rio T."/>
            <person name="Dalin E."/>
            <person name="Tice H."/>
            <person name="Bruce D."/>
            <person name="Goodwin L."/>
            <person name="Pitluck S."/>
            <person name="Schmutz J."/>
            <person name="Larimer F."/>
            <person name="Land M."/>
            <person name="Hauser L."/>
            <person name="Kyrpides N."/>
            <person name="Ovchinnikova G."/>
            <person name="Li T."/>
            <person name="Liu Z."/>
            <person name="Zhao F."/>
            <person name="Overmann J."/>
            <person name="Bryant D.A."/>
            <person name="Richardson P."/>
        </authorList>
    </citation>
    <scope>NUCLEOTIDE SEQUENCE [LARGE SCALE GENOMIC DNA]</scope>
    <source>
        <strain evidence="4">BS1</strain>
    </source>
</reference>
<sequence length="227" mass="24619">MKKALSLLAAAVLIMGWSIPSYAGNPYASGNIGIVWFDNLNGVESDYENRDYSIDASLDSGISLTGAVGCDMGDTRVEAEIGYQTNDAVSAEVLDDNGILEDGPWEWGGDVSLTTFMFNGYYDIALMESGLEFFLTAGVGGAFYSFDDVGDINDDRYRGTTNGSTWAYQLGAGLALPVGDNLIVDARYRYFDTAEFTTEDDFDAFDDVAMNLDISSHSALVGLRYNF</sequence>
<name>B3EN54_CHLPB</name>
<dbReference type="EMBL" id="CP001101">
    <property type="protein sequence ID" value="ACE05043.1"/>
    <property type="molecule type" value="Genomic_DNA"/>
</dbReference>
<accession>B3EN54</accession>
<dbReference type="Pfam" id="PF13505">
    <property type="entry name" value="OMP_b-brl"/>
    <property type="match status" value="1"/>
</dbReference>